<evidence type="ECO:0000313" key="3">
    <source>
        <dbReference type="EMBL" id="GFU00929.1"/>
    </source>
</evidence>
<dbReference type="PANTHER" id="PTHR10075:SF100">
    <property type="entry name" value="FASCICLIN-2"/>
    <property type="match status" value="1"/>
</dbReference>
<dbReference type="SMART" id="SM00408">
    <property type="entry name" value="IGc2"/>
    <property type="match status" value="2"/>
</dbReference>
<comment type="caution">
    <text evidence="3">The sequence shown here is derived from an EMBL/GenBank/DDBJ whole genome shotgun (WGS) entry which is preliminary data.</text>
</comment>
<dbReference type="GO" id="GO:0030424">
    <property type="term" value="C:axon"/>
    <property type="evidence" value="ECO:0007669"/>
    <property type="project" value="TreeGrafter"/>
</dbReference>
<accession>A0A8X6Q196</accession>
<reference evidence="3" key="1">
    <citation type="submission" date="2020-08" db="EMBL/GenBank/DDBJ databases">
        <title>Multicomponent nature underlies the extraordinary mechanical properties of spider dragline silk.</title>
        <authorList>
            <person name="Kono N."/>
            <person name="Nakamura H."/>
            <person name="Mori M."/>
            <person name="Yoshida Y."/>
            <person name="Ohtoshi R."/>
            <person name="Malay A.D."/>
            <person name="Moran D.A.P."/>
            <person name="Tomita M."/>
            <person name="Numata K."/>
            <person name="Arakawa K."/>
        </authorList>
    </citation>
    <scope>NUCLEOTIDE SEQUENCE</scope>
</reference>
<dbReference type="AlphaFoldDB" id="A0A8X6Q196"/>
<name>A0A8X6Q196_NEPPI</name>
<feature type="domain" description="Ig-like" evidence="2">
    <location>
        <begin position="230"/>
        <end position="321"/>
    </location>
</feature>
<dbReference type="GO" id="GO:0007156">
    <property type="term" value="P:homophilic cell adhesion via plasma membrane adhesion molecules"/>
    <property type="evidence" value="ECO:0007669"/>
    <property type="project" value="TreeGrafter"/>
</dbReference>
<dbReference type="GO" id="GO:0007411">
    <property type="term" value="P:axon guidance"/>
    <property type="evidence" value="ECO:0007669"/>
    <property type="project" value="TreeGrafter"/>
</dbReference>
<evidence type="ECO:0000259" key="2">
    <source>
        <dbReference type="PROSITE" id="PS50835"/>
    </source>
</evidence>
<keyword evidence="4" id="KW-1185">Reference proteome</keyword>
<dbReference type="InterPro" id="IPR036179">
    <property type="entry name" value="Ig-like_dom_sf"/>
</dbReference>
<dbReference type="SMART" id="SM00409">
    <property type="entry name" value="IG"/>
    <property type="match status" value="3"/>
</dbReference>
<dbReference type="InterPro" id="IPR013151">
    <property type="entry name" value="Immunoglobulin_dom"/>
</dbReference>
<dbReference type="OrthoDB" id="6428079at2759"/>
<feature type="domain" description="Ig-like" evidence="2">
    <location>
        <begin position="140"/>
        <end position="210"/>
    </location>
</feature>
<proteinExistence type="predicted"/>
<dbReference type="Pfam" id="PF13927">
    <property type="entry name" value="Ig_3"/>
    <property type="match status" value="1"/>
</dbReference>
<sequence length="383" mass="43890">MEYIRGTKARVRTDYLMVIFLGLSLTCCSCFDHSVKYKGSNEVWEGDPFEISCVLTYNYLEAWTINSSIAISEENDLGYILMEKDVDTFRKELTLQVESAQLYHEGEYRCNKYSRDYHYVRIIPASDAQDNGDSEKETVPQKSTNEYILEINKTIEFYCSSAKDDNTPVTWYKNSRRIVENSESNIVIAGLSLLIENAQEDDAGEYMCTVDTPFVTGYTDIGRIFRLNSPSKIIDFPEKENIIKGRSLNLHCKAQGFPPPKITWYIGNLMASQLKEKDLRISIYSADGGMTNSYLIFRDMMPSDRGLFTCRAENSIDSGMTTNYDEDSVFVHVRVKGLMISESRIESYIRILISPKTMARKNIGLLHNNFNQNLKSFIGWCGR</sequence>
<dbReference type="InterPro" id="IPR003598">
    <property type="entry name" value="Ig_sub2"/>
</dbReference>
<dbReference type="PROSITE" id="PS50835">
    <property type="entry name" value="IG_LIKE"/>
    <property type="match status" value="2"/>
</dbReference>
<dbReference type="Gene3D" id="2.60.40.10">
    <property type="entry name" value="Immunoglobulins"/>
    <property type="match status" value="2"/>
</dbReference>
<dbReference type="Proteomes" id="UP000887013">
    <property type="component" value="Unassembled WGS sequence"/>
</dbReference>
<protein>
    <recommendedName>
        <fullName evidence="2">Ig-like domain-containing protein</fullName>
    </recommendedName>
</protein>
<dbReference type="GO" id="GO:0070593">
    <property type="term" value="P:dendrite self-avoidance"/>
    <property type="evidence" value="ECO:0007669"/>
    <property type="project" value="TreeGrafter"/>
</dbReference>
<dbReference type="InterPro" id="IPR013783">
    <property type="entry name" value="Ig-like_fold"/>
</dbReference>
<evidence type="ECO:0000256" key="1">
    <source>
        <dbReference type="ARBA" id="ARBA00023319"/>
    </source>
</evidence>
<dbReference type="GO" id="GO:0005886">
    <property type="term" value="C:plasma membrane"/>
    <property type="evidence" value="ECO:0007669"/>
    <property type="project" value="TreeGrafter"/>
</dbReference>
<evidence type="ECO:0000313" key="4">
    <source>
        <dbReference type="Proteomes" id="UP000887013"/>
    </source>
</evidence>
<dbReference type="EMBL" id="BMAW01027187">
    <property type="protein sequence ID" value="GFU00929.1"/>
    <property type="molecule type" value="Genomic_DNA"/>
</dbReference>
<dbReference type="InterPro" id="IPR007110">
    <property type="entry name" value="Ig-like_dom"/>
</dbReference>
<dbReference type="PANTHER" id="PTHR10075">
    <property type="entry name" value="BASIGIN RELATED"/>
    <property type="match status" value="1"/>
</dbReference>
<dbReference type="Pfam" id="PF00047">
    <property type="entry name" value="ig"/>
    <property type="match status" value="1"/>
</dbReference>
<keyword evidence="1" id="KW-0393">Immunoglobulin domain</keyword>
<gene>
    <name evidence="3" type="primary">AVEN_131614_1</name>
    <name evidence="3" type="ORF">NPIL_597241</name>
</gene>
<dbReference type="SUPFAM" id="SSF48726">
    <property type="entry name" value="Immunoglobulin"/>
    <property type="match status" value="3"/>
</dbReference>
<dbReference type="InterPro" id="IPR003599">
    <property type="entry name" value="Ig_sub"/>
</dbReference>
<dbReference type="GO" id="GO:0098632">
    <property type="term" value="F:cell-cell adhesion mediator activity"/>
    <property type="evidence" value="ECO:0007669"/>
    <property type="project" value="TreeGrafter"/>
</dbReference>
<dbReference type="CDD" id="cd00096">
    <property type="entry name" value="Ig"/>
    <property type="match status" value="1"/>
</dbReference>
<organism evidence="3 4">
    <name type="scientific">Nephila pilipes</name>
    <name type="common">Giant wood spider</name>
    <name type="synonym">Nephila maculata</name>
    <dbReference type="NCBI Taxonomy" id="299642"/>
    <lineage>
        <taxon>Eukaryota</taxon>
        <taxon>Metazoa</taxon>
        <taxon>Ecdysozoa</taxon>
        <taxon>Arthropoda</taxon>
        <taxon>Chelicerata</taxon>
        <taxon>Arachnida</taxon>
        <taxon>Araneae</taxon>
        <taxon>Araneomorphae</taxon>
        <taxon>Entelegynae</taxon>
        <taxon>Araneoidea</taxon>
        <taxon>Nephilidae</taxon>
        <taxon>Nephila</taxon>
    </lineage>
</organism>